<keyword evidence="1" id="KW-1133">Transmembrane helix</keyword>
<evidence type="ECO:0000313" key="4">
    <source>
        <dbReference type="Proteomes" id="UP000628984"/>
    </source>
</evidence>
<proteinExistence type="predicted"/>
<feature type="transmembrane region" description="Helical" evidence="1">
    <location>
        <begin position="35"/>
        <end position="54"/>
    </location>
</feature>
<organism evidence="3 4">
    <name type="scientific">Gemmobacter lanyuensis</name>
    <dbReference type="NCBI Taxonomy" id="1054497"/>
    <lineage>
        <taxon>Bacteria</taxon>
        <taxon>Pseudomonadati</taxon>
        <taxon>Pseudomonadota</taxon>
        <taxon>Alphaproteobacteria</taxon>
        <taxon>Rhodobacterales</taxon>
        <taxon>Paracoccaceae</taxon>
        <taxon>Gemmobacter</taxon>
    </lineage>
</organism>
<feature type="domain" description="Prepilin type IV endopeptidase peptidase" evidence="2">
    <location>
        <begin position="14"/>
        <end position="115"/>
    </location>
</feature>
<dbReference type="Pfam" id="PF01478">
    <property type="entry name" value="Peptidase_A24"/>
    <property type="match status" value="1"/>
</dbReference>
<keyword evidence="1" id="KW-0812">Transmembrane</keyword>
<evidence type="ECO:0000313" key="3">
    <source>
        <dbReference type="EMBL" id="GGW24259.1"/>
    </source>
</evidence>
<feature type="transmembrane region" description="Helical" evidence="1">
    <location>
        <begin position="6"/>
        <end position="23"/>
    </location>
</feature>
<protein>
    <submittedName>
        <fullName evidence="3">Membrane protein</fullName>
    </submittedName>
</protein>
<keyword evidence="4" id="KW-1185">Reference proteome</keyword>
<dbReference type="RefSeq" id="WP_189632661.1">
    <property type="nucleotide sequence ID" value="NZ_BMYQ01000001.1"/>
</dbReference>
<feature type="transmembrane region" description="Helical" evidence="1">
    <location>
        <begin position="93"/>
        <end position="115"/>
    </location>
</feature>
<accession>A0A918INZ3</accession>
<reference evidence="3" key="2">
    <citation type="submission" date="2020-09" db="EMBL/GenBank/DDBJ databases">
        <authorList>
            <person name="Sun Q."/>
            <person name="Kim S."/>
        </authorList>
    </citation>
    <scope>NUCLEOTIDE SEQUENCE</scope>
    <source>
        <strain evidence="3">KCTC 23714</strain>
    </source>
</reference>
<dbReference type="InterPro" id="IPR000045">
    <property type="entry name" value="Prepilin_IV_endopep_pep"/>
</dbReference>
<feature type="transmembrane region" description="Helical" evidence="1">
    <location>
        <begin position="60"/>
        <end position="81"/>
    </location>
</feature>
<feature type="transmembrane region" description="Helical" evidence="1">
    <location>
        <begin position="141"/>
        <end position="161"/>
    </location>
</feature>
<dbReference type="GO" id="GO:0016020">
    <property type="term" value="C:membrane"/>
    <property type="evidence" value="ECO:0007669"/>
    <property type="project" value="InterPro"/>
</dbReference>
<reference evidence="3" key="1">
    <citation type="journal article" date="2014" name="Int. J. Syst. Evol. Microbiol.">
        <title>Complete genome sequence of Corynebacterium casei LMG S-19264T (=DSM 44701T), isolated from a smear-ripened cheese.</title>
        <authorList>
            <consortium name="US DOE Joint Genome Institute (JGI-PGF)"/>
            <person name="Walter F."/>
            <person name="Albersmeier A."/>
            <person name="Kalinowski J."/>
            <person name="Ruckert C."/>
        </authorList>
    </citation>
    <scope>NUCLEOTIDE SEQUENCE</scope>
    <source>
        <strain evidence="3">KCTC 23714</strain>
    </source>
</reference>
<name>A0A918INZ3_9RHOB</name>
<gene>
    <name evidence="3" type="ORF">GCM10011452_09740</name>
</gene>
<sequence length="162" mass="17435">MISSSAALWLLPFCLPIAIWVAWSDMKFMKIPNKAVMTMAAVWTVVGFFAFPLAQYGWGWALLGIVLAIGFVSSALGLVGAGDAKFAAAMAPVFTTANPVLVLALFCACLLGAFATHRLARMIPAVRRAASDWESWTRKDFPMGLALSGTLIFYLLAPFLAN</sequence>
<evidence type="ECO:0000256" key="1">
    <source>
        <dbReference type="SAM" id="Phobius"/>
    </source>
</evidence>
<comment type="caution">
    <text evidence="3">The sequence shown here is derived from an EMBL/GenBank/DDBJ whole genome shotgun (WGS) entry which is preliminary data.</text>
</comment>
<dbReference type="Proteomes" id="UP000628984">
    <property type="component" value="Unassembled WGS sequence"/>
</dbReference>
<keyword evidence="1" id="KW-0472">Membrane</keyword>
<dbReference type="GO" id="GO:0004190">
    <property type="term" value="F:aspartic-type endopeptidase activity"/>
    <property type="evidence" value="ECO:0007669"/>
    <property type="project" value="InterPro"/>
</dbReference>
<dbReference type="EMBL" id="BMYQ01000001">
    <property type="protein sequence ID" value="GGW24259.1"/>
    <property type="molecule type" value="Genomic_DNA"/>
</dbReference>
<evidence type="ECO:0000259" key="2">
    <source>
        <dbReference type="Pfam" id="PF01478"/>
    </source>
</evidence>
<dbReference type="AlphaFoldDB" id="A0A918INZ3"/>
<dbReference type="Gene3D" id="1.20.120.1220">
    <property type="match status" value="1"/>
</dbReference>